<name>A0A6F8PWZ5_9GAMM</name>
<dbReference type="GO" id="GO:0005886">
    <property type="term" value="C:plasma membrane"/>
    <property type="evidence" value="ECO:0007669"/>
    <property type="project" value="UniProtKB-SubCell"/>
</dbReference>
<feature type="transmembrane region" description="Helical" evidence="6">
    <location>
        <begin position="142"/>
        <end position="160"/>
    </location>
</feature>
<dbReference type="PANTHER" id="PTHR39087:SF2">
    <property type="entry name" value="UPF0104 MEMBRANE PROTEIN MJ1595"/>
    <property type="match status" value="1"/>
</dbReference>
<evidence type="ECO:0000256" key="5">
    <source>
        <dbReference type="ARBA" id="ARBA00023136"/>
    </source>
</evidence>
<protein>
    <submittedName>
        <fullName evidence="7">Membrane protein</fullName>
    </submittedName>
</protein>
<keyword evidence="3 6" id="KW-0812">Transmembrane</keyword>
<feature type="transmembrane region" description="Helical" evidence="6">
    <location>
        <begin position="198"/>
        <end position="220"/>
    </location>
</feature>
<gene>
    <name evidence="7" type="ORF">THMIRHAS_19890</name>
</gene>
<dbReference type="Pfam" id="PF03706">
    <property type="entry name" value="LPG_synthase_TM"/>
    <property type="match status" value="1"/>
</dbReference>
<keyword evidence="5 6" id="KW-0472">Membrane</keyword>
<accession>A0A6F8PWZ5</accession>
<dbReference type="Proteomes" id="UP000501726">
    <property type="component" value="Chromosome"/>
</dbReference>
<organism evidence="7 8">
    <name type="scientific">Thiosulfatimonas sediminis</name>
    <dbReference type="NCBI Taxonomy" id="2675054"/>
    <lineage>
        <taxon>Bacteria</taxon>
        <taxon>Pseudomonadati</taxon>
        <taxon>Pseudomonadota</taxon>
        <taxon>Gammaproteobacteria</taxon>
        <taxon>Thiotrichales</taxon>
        <taxon>Piscirickettsiaceae</taxon>
        <taxon>Thiosulfatimonas</taxon>
    </lineage>
</organism>
<evidence type="ECO:0000256" key="4">
    <source>
        <dbReference type="ARBA" id="ARBA00022989"/>
    </source>
</evidence>
<comment type="subcellular location">
    <subcellularLocation>
        <location evidence="1">Cell membrane</location>
        <topology evidence="1">Multi-pass membrane protein</topology>
    </subcellularLocation>
</comment>
<feature type="transmembrane region" description="Helical" evidence="6">
    <location>
        <begin position="269"/>
        <end position="294"/>
    </location>
</feature>
<dbReference type="PANTHER" id="PTHR39087">
    <property type="entry name" value="UPF0104 MEMBRANE PROTEIN MJ1595"/>
    <property type="match status" value="1"/>
</dbReference>
<evidence type="ECO:0000256" key="2">
    <source>
        <dbReference type="ARBA" id="ARBA00022475"/>
    </source>
</evidence>
<evidence type="ECO:0000256" key="1">
    <source>
        <dbReference type="ARBA" id="ARBA00004651"/>
    </source>
</evidence>
<evidence type="ECO:0000256" key="6">
    <source>
        <dbReference type="SAM" id="Phobius"/>
    </source>
</evidence>
<keyword evidence="8" id="KW-1185">Reference proteome</keyword>
<evidence type="ECO:0000256" key="3">
    <source>
        <dbReference type="ARBA" id="ARBA00022692"/>
    </source>
</evidence>
<keyword evidence="2" id="KW-1003">Cell membrane</keyword>
<proteinExistence type="predicted"/>
<dbReference type="InterPro" id="IPR022791">
    <property type="entry name" value="L-PG_synthase/AglD"/>
</dbReference>
<keyword evidence="4 6" id="KW-1133">Transmembrane helix</keyword>
<dbReference type="RefSeq" id="WP_173273439.1">
    <property type="nucleotide sequence ID" value="NZ_AP021889.1"/>
</dbReference>
<dbReference type="KEGG" id="tse:THMIRHAS_19890"/>
<dbReference type="AlphaFoldDB" id="A0A6F8PWZ5"/>
<evidence type="ECO:0000313" key="7">
    <source>
        <dbReference type="EMBL" id="BBP46616.1"/>
    </source>
</evidence>
<evidence type="ECO:0000313" key="8">
    <source>
        <dbReference type="Proteomes" id="UP000501726"/>
    </source>
</evidence>
<dbReference type="EMBL" id="AP021889">
    <property type="protein sequence ID" value="BBP46616.1"/>
    <property type="molecule type" value="Genomic_DNA"/>
</dbReference>
<reference evidence="8" key="1">
    <citation type="submission" date="2019-11" db="EMBL/GenBank/DDBJ databases">
        <title>Isolation and characterization of two novel species in the genus Thiomicrorhabdus.</title>
        <authorList>
            <person name="Mochizuki J."/>
            <person name="Kojima H."/>
            <person name="Fukui M."/>
        </authorList>
    </citation>
    <scope>NUCLEOTIDE SEQUENCE [LARGE SCALE GENOMIC DNA]</scope>
    <source>
        <strain evidence="8">aks77</strain>
    </source>
</reference>
<feature type="transmembrane region" description="Helical" evidence="6">
    <location>
        <begin position="36"/>
        <end position="54"/>
    </location>
</feature>
<sequence>MTYLKTLLSVGLLLALAWLVDYFIGWQSVFAPWQNLPIFQVVLATGLLFLTYAIRASRLIQYFRLHQPAQVLGCARLMLLHNFWNNLLPMRSGEASFPILMQSQFQIGLSQSLPALLWFRILDLHTLLLLVLIAFASLWLNLWQVVFVTFLWLTVPWLLYRLQTPISKRVNQQHKIGKILHKILLGLPQNQTQFTWSWFWTLFNWSLKLLMLAWILSWFVEIDFNLAMLGAAGGELSSVLPIHGIGGFGTYEAGIWLALSQLSLEQNSILSAAINLHLILLSSSIISAAFALLLPKNQAHSS</sequence>
<feature type="transmembrane region" description="Helical" evidence="6">
    <location>
        <begin position="7"/>
        <end position="24"/>
    </location>
</feature>
<feature type="transmembrane region" description="Helical" evidence="6">
    <location>
        <begin position="117"/>
        <end position="136"/>
    </location>
</feature>